<proteinExistence type="predicted"/>
<protein>
    <submittedName>
        <fullName evidence="1">Uncharacterized protein</fullName>
    </submittedName>
</protein>
<gene>
    <name evidence="1" type="ORF">B1P95_04680</name>
</gene>
<dbReference type="STRING" id="1352.AL014_06400"/>
<evidence type="ECO:0000313" key="1">
    <source>
        <dbReference type="EMBL" id="OOL83283.1"/>
    </source>
</evidence>
<reference evidence="1 2" key="1">
    <citation type="submission" date="2017-02" db="EMBL/GenBank/DDBJ databases">
        <title>Clonality and virulence of isolates of VRE in Hematopoietic Stem Cell Transplanted (HSCT) patients.</title>
        <authorList>
            <person name="Marchi A.P."/>
            <person name="Martins R.C."/>
            <person name="Marie S.K."/>
            <person name="Levin A.S."/>
            <person name="Costa S.F."/>
        </authorList>
    </citation>
    <scope>NUCLEOTIDE SEQUENCE [LARGE SCALE GENOMIC DNA]</scope>
    <source>
        <strain evidence="1 2">LIM1759</strain>
    </source>
</reference>
<dbReference type="Pfam" id="PF05043">
    <property type="entry name" value="Mga"/>
    <property type="match status" value="1"/>
</dbReference>
<accession>A0A133CKN4</accession>
<name>A0A133CKN4_ENTFC</name>
<dbReference type="Proteomes" id="UP000191171">
    <property type="component" value="Unassembled WGS sequence"/>
</dbReference>
<dbReference type="InterPro" id="IPR007737">
    <property type="entry name" value="Mga_HTH"/>
</dbReference>
<dbReference type="AlphaFoldDB" id="A0A133CKN4"/>
<organism evidence="1 2">
    <name type="scientific">Enterococcus faecium</name>
    <name type="common">Streptococcus faecium</name>
    <dbReference type="NCBI Taxonomy" id="1352"/>
    <lineage>
        <taxon>Bacteria</taxon>
        <taxon>Bacillati</taxon>
        <taxon>Bacillota</taxon>
        <taxon>Bacilli</taxon>
        <taxon>Lactobacillales</taxon>
        <taxon>Enterococcaceae</taxon>
        <taxon>Enterococcus</taxon>
    </lineage>
</organism>
<evidence type="ECO:0000313" key="2">
    <source>
        <dbReference type="Proteomes" id="UP000191171"/>
    </source>
</evidence>
<comment type="caution">
    <text evidence="1">The sequence shown here is derived from an EMBL/GenBank/DDBJ whole genome shotgun (WGS) entry which is preliminary data.</text>
</comment>
<dbReference type="EMBL" id="MVGJ01000020">
    <property type="protein sequence ID" value="OOL83283.1"/>
    <property type="molecule type" value="Genomic_DNA"/>
</dbReference>
<sequence>MQTQEAIKTFILKKKSNTKLDIFLFLSEHRFFITTQYLADHFHMSESNFLLYIKELEQDFERLNLTELHIDKQKPFLKLNFEGIDPAYCYYRLFGRYCNESVSYQILTSLFSCQTNSIISFSQQTNYSASYLYTKMKKINAFLA</sequence>